<dbReference type="RefSeq" id="WP_214385457.1">
    <property type="nucleotide sequence ID" value="NZ_JAFLWW010000001.1"/>
</dbReference>
<feature type="transmembrane region" description="Helical" evidence="1">
    <location>
        <begin position="31"/>
        <end position="51"/>
    </location>
</feature>
<name>A0A9X1A770_9HYPH</name>
<organism evidence="2 3">
    <name type="scientific">Aminobacter anthyllidis</name>
    <dbReference type="NCBI Taxonomy" id="1035067"/>
    <lineage>
        <taxon>Bacteria</taxon>
        <taxon>Pseudomonadati</taxon>
        <taxon>Pseudomonadota</taxon>
        <taxon>Alphaproteobacteria</taxon>
        <taxon>Hyphomicrobiales</taxon>
        <taxon>Phyllobacteriaceae</taxon>
        <taxon>Aminobacter</taxon>
    </lineage>
</organism>
<protein>
    <submittedName>
        <fullName evidence="2">Uncharacterized protein</fullName>
    </submittedName>
</protein>
<dbReference type="EMBL" id="JAFLWW010000001">
    <property type="protein sequence ID" value="MBT1154331.1"/>
    <property type="molecule type" value="Genomic_DNA"/>
</dbReference>
<proteinExistence type="predicted"/>
<evidence type="ECO:0000313" key="2">
    <source>
        <dbReference type="EMBL" id="MBT1154331.1"/>
    </source>
</evidence>
<dbReference type="AlphaFoldDB" id="A0A9X1A770"/>
<evidence type="ECO:0000313" key="3">
    <source>
        <dbReference type="Proteomes" id="UP001138921"/>
    </source>
</evidence>
<evidence type="ECO:0000256" key="1">
    <source>
        <dbReference type="SAM" id="Phobius"/>
    </source>
</evidence>
<reference evidence="2" key="1">
    <citation type="journal article" date="2021" name="Microorganisms">
        <title>Phylogenomic Reconstruction and Metabolic Potential of the Genus Aminobacter.</title>
        <authorList>
            <person name="Artuso I."/>
            <person name="Turrini P."/>
            <person name="Pirolo M."/>
            <person name="Lugli G.A."/>
            <person name="Ventura M."/>
            <person name="Visca P."/>
        </authorList>
    </citation>
    <scope>NUCLEOTIDE SEQUENCE</scope>
    <source>
        <strain evidence="2">LMG 26462</strain>
    </source>
</reference>
<comment type="caution">
    <text evidence="2">The sequence shown here is derived from an EMBL/GenBank/DDBJ whole genome shotgun (WGS) entry which is preliminary data.</text>
</comment>
<keyword evidence="1" id="KW-0812">Transmembrane</keyword>
<sequence length="53" mass="5511">MADHLKWRTAGCLAFLVWAFMAPDGAPVENLAALLVIAAVAFATAAILKALGK</sequence>
<keyword evidence="1" id="KW-0472">Membrane</keyword>
<dbReference type="Proteomes" id="UP001138921">
    <property type="component" value="Unassembled WGS sequence"/>
</dbReference>
<accession>A0A9X1A770</accession>
<reference evidence="2" key="2">
    <citation type="submission" date="2021-03" db="EMBL/GenBank/DDBJ databases">
        <authorList>
            <person name="Artuso I."/>
            <person name="Turrini P."/>
            <person name="Pirolo M."/>
            <person name="Lugli G.A."/>
            <person name="Ventura M."/>
            <person name="Visca P."/>
        </authorList>
    </citation>
    <scope>NUCLEOTIDE SEQUENCE</scope>
    <source>
        <strain evidence="2">LMG 26462</strain>
    </source>
</reference>
<keyword evidence="1" id="KW-1133">Transmembrane helix</keyword>
<gene>
    <name evidence="2" type="ORF">J1C56_01865</name>
</gene>
<keyword evidence="3" id="KW-1185">Reference proteome</keyword>